<accession>A0A1G2CPI6</accession>
<dbReference type="Proteomes" id="UP000177587">
    <property type="component" value="Unassembled WGS sequence"/>
</dbReference>
<evidence type="ECO:0000313" key="2">
    <source>
        <dbReference type="EMBL" id="OGZ03285.1"/>
    </source>
</evidence>
<name>A0A1G2CPI6_9BACT</name>
<sequence length="127" mass="13987">MRLISRFILFTLANAIATIIASQYIQGFIIKDTDIITILSLSSVLAVINIFIKPVVKFFFTPFIIITLGLASFAINAAMLYLLDFLSPDITISPLKSLVFATLVFTAINIVVNLSAKSISKNKEKTK</sequence>
<dbReference type="InterPro" id="IPR007165">
    <property type="entry name" value="Phage_holin_4_2"/>
</dbReference>
<reference evidence="2 3" key="1">
    <citation type="journal article" date="2016" name="Nat. Commun.">
        <title>Thousands of microbial genomes shed light on interconnected biogeochemical processes in an aquifer system.</title>
        <authorList>
            <person name="Anantharaman K."/>
            <person name="Brown C.T."/>
            <person name="Hug L.A."/>
            <person name="Sharon I."/>
            <person name="Castelle C.J."/>
            <person name="Probst A.J."/>
            <person name="Thomas B.C."/>
            <person name="Singh A."/>
            <person name="Wilkins M.J."/>
            <person name="Karaoz U."/>
            <person name="Brodie E.L."/>
            <person name="Williams K.H."/>
            <person name="Hubbard S.S."/>
            <person name="Banfield J.F."/>
        </authorList>
    </citation>
    <scope>NUCLEOTIDE SEQUENCE [LARGE SCALE GENOMIC DNA]</scope>
</reference>
<proteinExistence type="predicted"/>
<keyword evidence="1" id="KW-1133">Transmembrane helix</keyword>
<dbReference type="Pfam" id="PF04020">
    <property type="entry name" value="Phage_holin_4_2"/>
    <property type="match status" value="1"/>
</dbReference>
<gene>
    <name evidence="2" type="ORF">A2604_02860</name>
</gene>
<evidence type="ECO:0008006" key="4">
    <source>
        <dbReference type="Google" id="ProtNLM"/>
    </source>
</evidence>
<dbReference type="AlphaFoldDB" id="A0A1G2CPI6"/>
<feature type="transmembrane region" description="Helical" evidence="1">
    <location>
        <begin position="59"/>
        <end position="83"/>
    </location>
</feature>
<keyword evidence="1" id="KW-0472">Membrane</keyword>
<dbReference type="PANTHER" id="PTHR37309:SF1">
    <property type="entry name" value="SLR0284 PROTEIN"/>
    <property type="match status" value="1"/>
</dbReference>
<feature type="transmembrane region" description="Helical" evidence="1">
    <location>
        <begin position="95"/>
        <end position="116"/>
    </location>
</feature>
<dbReference type="STRING" id="1798656.A2604_02860"/>
<comment type="caution">
    <text evidence="2">The sequence shown here is derived from an EMBL/GenBank/DDBJ whole genome shotgun (WGS) entry which is preliminary data.</text>
</comment>
<feature type="transmembrane region" description="Helical" evidence="1">
    <location>
        <begin position="35"/>
        <end position="52"/>
    </location>
</feature>
<evidence type="ECO:0000313" key="3">
    <source>
        <dbReference type="Proteomes" id="UP000177587"/>
    </source>
</evidence>
<keyword evidence="1" id="KW-0812">Transmembrane</keyword>
<feature type="transmembrane region" description="Helical" evidence="1">
    <location>
        <begin position="7"/>
        <end position="29"/>
    </location>
</feature>
<evidence type="ECO:0000256" key="1">
    <source>
        <dbReference type="SAM" id="Phobius"/>
    </source>
</evidence>
<dbReference type="PANTHER" id="PTHR37309">
    <property type="entry name" value="SLR0284 PROTEIN"/>
    <property type="match status" value="1"/>
</dbReference>
<dbReference type="EMBL" id="MHLG01000025">
    <property type="protein sequence ID" value="OGZ03285.1"/>
    <property type="molecule type" value="Genomic_DNA"/>
</dbReference>
<organism evidence="2 3">
    <name type="scientific">Candidatus Liptonbacteria bacterium RIFOXYD1_FULL_36_11</name>
    <dbReference type="NCBI Taxonomy" id="1798656"/>
    <lineage>
        <taxon>Bacteria</taxon>
        <taxon>Candidatus Liptoniibacteriota</taxon>
    </lineage>
</organism>
<protein>
    <recommendedName>
        <fullName evidence="4">Phage holin family protein</fullName>
    </recommendedName>
</protein>